<accession>A0A089P0I4</accession>
<dbReference type="Proteomes" id="UP000029492">
    <property type="component" value="Chromosome"/>
</dbReference>
<reference evidence="1 2" key="1">
    <citation type="journal article" date="2014" name="PLoS ONE">
        <title>Genome Information of Methylobacterium oryzae, a Plant-Probiotic Methylotroph in the Phyllosphere.</title>
        <authorList>
            <person name="Kwak M.J."/>
            <person name="Jeong H."/>
            <person name="Madhaiyan M."/>
            <person name="Lee Y."/>
            <person name="Sa T.M."/>
            <person name="Oh T.K."/>
            <person name="Kim J.F."/>
        </authorList>
    </citation>
    <scope>NUCLEOTIDE SEQUENCE [LARGE SCALE GENOMIC DNA]</scope>
    <source>
        <strain evidence="1 2">CBMB20</strain>
    </source>
</reference>
<proteinExistence type="predicted"/>
<dbReference type="EMBL" id="CP003811">
    <property type="protein sequence ID" value="AIQ93177.1"/>
    <property type="molecule type" value="Genomic_DNA"/>
</dbReference>
<dbReference type="HOGENOM" id="CLU_3272698_0_0_5"/>
<keyword evidence="2" id="KW-1185">Reference proteome</keyword>
<evidence type="ECO:0000313" key="2">
    <source>
        <dbReference type="Proteomes" id="UP000029492"/>
    </source>
</evidence>
<dbReference type="AlphaFoldDB" id="A0A089P0I4"/>
<gene>
    <name evidence="1" type="ORF">MOC_5422</name>
</gene>
<protein>
    <submittedName>
        <fullName evidence="1">Transposase IS3/IS911 family</fullName>
    </submittedName>
</protein>
<name>A0A089P0I4_9HYPH</name>
<sequence length="41" mass="4216">MGERCGCHSIEVEIAGATVRIAQDASTAQITAVIRALKASS</sequence>
<dbReference type="KEGG" id="mor:MOC_5422"/>
<organism evidence="1 2">
    <name type="scientific">Methylobacterium oryzae CBMB20</name>
    <dbReference type="NCBI Taxonomy" id="693986"/>
    <lineage>
        <taxon>Bacteria</taxon>
        <taxon>Pseudomonadati</taxon>
        <taxon>Pseudomonadota</taxon>
        <taxon>Alphaproteobacteria</taxon>
        <taxon>Hyphomicrobiales</taxon>
        <taxon>Methylobacteriaceae</taxon>
        <taxon>Methylobacterium</taxon>
    </lineage>
</organism>
<evidence type="ECO:0000313" key="1">
    <source>
        <dbReference type="EMBL" id="AIQ93177.1"/>
    </source>
</evidence>